<keyword evidence="4 6" id="KW-0964">Secreted</keyword>
<organism evidence="7">
    <name type="scientific">Solanum chacoense</name>
    <name type="common">Chaco potato</name>
    <dbReference type="NCBI Taxonomy" id="4108"/>
    <lineage>
        <taxon>Eukaryota</taxon>
        <taxon>Viridiplantae</taxon>
        <taxon>Streptophyta</taxon>
        <taxon>Embryophyta</taxon>
        <taxon>Tracheophyta</taxon>
        <taxon>Spermatophyta</taxon>
        <taxon>Magnoliopsida</taxon>
        <taxon>eudicotyledons</taxon>
        <taxon>Gunneridae</taxon>
        <taxon>Pentapetalae</taxon>
        <taxon>asterids</taxon>
        <taxon>lamiids</taxon>
        <taxon>Solanales</taxon>
        <taxon>Solanaceae</taxon>
        <taxon>Solanoideae</taxon>
        <taxon>Solaneae</taxon>
        <taxon>Solanum</taxon>
    </lineage>
</organism>
<dbReference type="Pfam" id="PF05938">
    <property type="entry name" value="Self-incomp_S1"/>
    <property type="match status" value="1"/>
</dbReference>
<dbReference type="EMBL" id="GEDG01028978">
    <property type="protein sequence ID" value="JAP12836.1"/>
    <property type="molecule type" value="Transcribed_RNA"/>
</dbReference>
<dbReference type="PANTHER" id="PTHR31232">
    <property type="match status" value="1"/>
</dbReference>
<accession>A0A0V0GXI0</accession>
<dbReference type="InterPro" id="IPR010264">
    <property type="entry name" value="Self-incomp_S1"/>
</dbReference>
<name>A0A0V0GXI0_SOLCH</name>
<keyword evidence="5 6" id="KW-0732">Signal</keyword>
<evidence type="ECO:0000256" key="6">
    <source>
        <dbReference type="RuleBase" id="RU367044"/>
    </source>
</evidence>
<evidence type="ECO:0000313" key="7">
    <source>
        <dbReference type="EMBL" id="JAP12836.1"/>
    </source>
</evidence>
<evidence type="ECO:0000256" key="3">
    <source>
        <dbReference type="ARBA" id="ARBA00022471"/>
    </source>
</evidence>
<comment type="subcellular location">
    <subcellularLocation>
        <location evidence="1 6">Secreted</location>
    </subcellularLocation>
</comment>
<evidence type="ECO:0000256" key="1">
    <source>
        <dbReference type="ARBA" id="ARBA00004613"/>
    </source>
</evidence>
<evidence type="ECO:0000256" key="2">
    <source>
        <dbReference type="ARBA" id="ARBA00005581"/>
    </source>
</evidence>
<comment type="similarity">
    <text evidence="2 6">Belongs to the plant self-incompatibility (S1) protein family.</text>
</comment>
<proteinExistence type="inferred from homology"/>
<evidence type="ECO:0000256" key="5">
    <source>
        <dbReference type="ARBA" id="ARBA00022729"/>
    </source>
</evidence>
<dbReference type="GO" id="GO:0005576">
    <property type="term" value="C:extracellular region"/>
    <property type="evidence" value="ECO:0007669"/>
    <property type="project" value="UniProtKB-SubCell"/>
</dbReference>
<dbReference type="PANTHER" id="PTHR31232:SF71">
    <property type="entry name" value="S-PROTEIN HOMOLOG"/>
    <property type="match status" value="1"/>
</dbReference>
<feature type="chain" id="PRO_5025095944" description="S-protein homolog" evidence="6">
    <location>
        <begin position="26"/>
        <end position="142"/>
    </location>
</feature>
<keyword evidence="3 6" id="KW-0713">Self-incompatibility</keyword>
<dbReference type="GO" id="GO:0060320">
    <property type="term" value="P:rejection of self pollen"/>
    <property type="evidence" value="ECO:0007669"/>
    <property type="project" value="UniProtKB-KW"/>
</dbReference>
<protein>
    <recommendedName>
        <fullName evidence="6">S-protein homolog</fullName>
    </recommendedName>
</protein>
<evidence type="ECO:0000256" key="4">
    <source>
        <dbReference type="ARBA" id="ARBA00022525"/>
    </source>
</evidence>
<dbReference type="AlphaFoldDB" id="A0A0V0GXI0"/>
<reference evidence="7" key="1">
    <citation type="submission" date="2015-12" db="EMBL/GenBank/DDBJ databases">
        <title>Gene expression during late stages of embryo sac development: a critical building block for successful pollen-pistil interactions.</title>
        <authorList>
            <person name="Liu Y."/>
            <person name="Joly V."/>
            <person name="Sabar M."/>
            <person name="Matton D.P."/>
        </authorList>
    </citation>
    <scope>NUCLEOTIDE SEQUENCE</scope>
</reference>
<sequence>MGYFKNNNCLFFSFIFALSLALVRSSKLNQSIPSYQVNIVNALPNGTSPLTLRCQDYENHELGTHSMNVAEEYMFTSIGVTSYYCFYYWNGESNFFDVINEEISRGCGYVGPFLYGCYWKVQEDGFYFGRRQDGRFYKEHSW</sequence>
<feature type="signal peptide" evidence="6">
    <location>
        <begin position="1"/>
        <end position="25"/>
    </location>
</feature>